<evidence type="ECO:0000313" key="3">
    <source>
        <dbReference type="Proteomes" id="UP000272025"/>
    </source>
</evidence>
<dbReference type="Proteomes" id="UP000272025">
    <property type="component" value="Unassembled WGS sequence"/>
</dbReference>
<dbReference type="GeneID" id="39576557"/>
<name>A0A3N2PV86_SODAK</name>
<dbReference type="PANTHER" id="PTHR38787">
    <property type="entry name" value="REGULATORY P DOMAIN-CONTAINING PROTEIN"/>
    <property type="match status" value="1"/>
</dbReference>
<dbReference type="OrthoDB" id="2099887at2759"/>
<proteinExistence type="predicted"/>
<dbReference type="EMBL" id="ML119055">
    <property type="protein sequence ID" value="ROT38384.1"/>
    <property type="molecule type" value="Genomic_DNA"/>
</dbReference>
<organism evidence="2 3">
    <name type="scientific">Sodiomyces alkalinus (strain CBS 110278 / VKM F-3762 / F11)</name>
    <name type="common">Alkaliphilic filamentous fungus</name>
    <dbReference type="NCBI Taxonomy" id="1314773"/>
    <lineage>
        <taxon>Eukaryota</taxon>
        <taxon>Fungi</taxon>
        <taxon>Dikarya</taxon>
        <taxon>Ascomycota</taxon>
        <taxon>Pezizomycotina</taxon>
        <taxon>Sordariomycetes</taxon>
        <taxon>Hypocreomycetidae</taxon>
        <taxon>Glomerellales</taxon>
        <taxon>Plectosphaerellaceae</taxon>
        <taxon>Sodiomyces</taxon>
    </lineage>
</organism>
<keyword evidence="3" id="KW-1185">Reference proteome</keyword>
<accession>A0A3N2PV86</accession>
<feature type="region of interest" description="Disordered" evidence="1">
    <location>
        <begin position="544"/>
        <end position="573"/>
    </location>
</feature>
<feature type="compositionally biased region" description="Low complexity" evidence="1">
    <location>
        <begin position="545"/>
        <end position="564"/>
    </location>
</feature>
<dbReference type="NCBIfam" id="TIGR04312">
    <property type="entry name" value="choice_anch_B"/>
    <property type="match status" value="1"/>
</dbReference>
<reference evidence="2 3" key="1">
    <citation type="journal article" date="2018" name="Mol. Ecol.">
        <title>The obligate alkalophilic soda-lake fungus Sodiomyces alkalinus has shifted to a protein diet.</title>
        <authorList>
            <person name="Grum-Grzhimaylo A.A."/>
            <person name="Falkoski D.L."/>
            <person name="van den Heuvel J."/>
            <person name="Valero-Jimenez C.A."/>
            <person name="Min B."/>
            <person name="Choi I.G."/>
            <person name="Lipzen A."/>
            <person name="Daum C.G."/>
            <person name="Aanen D.K."/>
            <person name="Tsang A."/>
            <person name="Henrissat B."/>
            <person name="Bilanenko E.N."/>
            <person name="de Vries R.P."/>
            <person name="van Kan J.A.L."/>
            <person name="Grigoriev I.V."/>
            <person name="Debets A.J.M."/>
        </authorList>
    </citation>
    <scope>NUCLEOTIDE SEQUENCE [LARGE SCALE GENOMIC DNA]</scope>
    <source>
        <strain evidence="2 3">F11</strain>
    </source>
</reference>
<dbReference type="GO" id="GO:0005576">
    <property type="term" value="C:extracellular region"/>
    <property type="evidence" value="ECO:0007669"/>
    <property type="project" value="TreeGrafter"/>
</dbReference>
<sequence length="573" mass="63163">MAKELPKDEARAAELYDSGVRHHEIIEKKMAWWKAEEEAGLLNSAAWPRLNYTKCVNGKAEAVPGDPLHTFRCKNIDLYDFINHSELGSPGSDAALRTGSSTWGWTDPESGREFVANGMYDGTAFLEILPEGRLLNLGFLPSYFRVSARALWKEIRSYKHYMLIGSELEGHGVQIFDLRKLLDLDPANAPYQFTNEEDLAGHFGDLPLGASHNVAVNEEAGYGIAVGARPRNQDCLGGLVFFDLTDPSNPTRLGCNSQDGYVHDVQCLIYRGPDDRYVGRDICYGYNEDTLTIYDVTDKANSSIISITSYEGATYTHQGWVLDPEWQQYLLMDDEYDEVDQTGPGADQFPVTYIWDISDLENPKQTGLYKATTRGIDHNQYINPHDGLLYQANYGAGLRVYDVSSIPEDPTGDSVCEVAFFDVYPEDDAEPGGGTAVFSGSWASYANFASGYAFINTIERGAYLVKVTRRESCKPKSCNADNCLRALRASSINGRLEESQEFCAGYLDGWEADVNNVPTYAQKACGENIISRVSSACSCLPTPTPTASVPVSSSVVTSDVPAPTESDDVCIED</sequence>
<dbReference type="PANTHER" id="PTHR38787:SF3">
    <property type="entry name" value="REGULATORY P DOMAIN-CONTAINING PROTEIN"/>
    <property type="match status" value="1"/>
</dbReference>
<evidence type="ECO:0000256" key="1">
    <source>
        <dbReference type="SAM" id="MobiDB-lite"/>
    </source>
</evidence>
<dbReference type="RefSeq" id="XP_028466190.1">
    <property type="nucleotide sequence ID" value="XM_028608079.1"/>
</dbReference>
<dbReference type="InterPro" id="IPR027589">
    <property type="entry name" value="Choice_anch_B"/>
</dbReference>
<gene>
    <name evidence="2" type="ORF">SODALDRAFT_277603</name>
</gene>
<protein>
    <submittedName>
        <fullName evidence="2">Uncharacterized protein</fullName>
    </submittedName>
</protein>
<dbReference type="AlphaFoldDB" id="A0A3N2PV86"/>
<evidence type="ECO:0000313" key="2">
    <source>
        <dbReference type="EMBL" id="ROT38384.1"/>
    </source>
</evidence>